<proteinExistence type="predicted"/>
<name>A0AAU8K3Y3_9ACTN</name>
<sequence>MQRSLAEVVGSLADRCGTVPGDPADEHDRWAVYRRALAEPACLPDLFDAVALEPDSALVLTVVLNLLGALPAADRPVWIGRLGTGDSRAHATRRARELAVLQSGSVTELLTDPSVQDLWSDWLQLGLAAASPEPAVLGRLADHGRTRRIRRLATTRARTLGR</sequence>
<dbReference type="EMBL" id="CP159872">
    <property type="protein sequence ID" value="XCM83421.1"/>
    <property type="molecule type" value="Genomic_DNA"/>
</dbReference>
<organism evidence="1">
    <name type="scientific">Kitasatospora camelliae</name>
    <dbReference type="NCBI Taxonomy" id="3156397"/>
    <lineage>
        <taxon>Bacteria</taxon>
        <taxon>Bacillati</taxon>
        <taxon>Actinomycetota</taxon>
        <taxon>Actinomycetes</taxon>
        <taxon>Kitasatosporales</taxon>
        <taxon>Streptomycetaceae</taxon>
        <taxon>Kitasatospora</taxon>
    </lineage>
</organism>
<gene>
    <name evidence="1" type="ORF">ABWK59_33110</name>
</gene>
<dbReference type="RefSeq" id="WP_354644357.1">
    <property type="nucleotide sequence ID" value="NZ_CP159872.1"/>
</dbReference>
<evidence type="ECO:0000313" key="1">
    <source>
        <dbReference type="EMBL" id="XCM83421.1"/>
    </source>
</evidence>
<protein>
    <submittedName>
        <fullName evidence="1">Uncharacterized protein</fullName>
    </submittedName>
</protein>
<reference evidence="1" key="1">
    <citation type="submission" date="2024-06" db="EMBL/GenBank/DDBJ databases">
        <title>The genome sequences of Kitasatospora sp. strain HUAS MG31.</title>
        <authorList>
            <person name="Mo P."/>
        </authorList>
    </citation>
    <scope>NUCLEOTIDE SEQUENCE</scope>
    <source>
        <strain evidence="1">HUAS MG31</strain>
    </source>
</reference>
<dbReference type="KEGG" id="kcm:ABWK59_33110"/>
<dbReference type="AlphaFoldDB" id="A0AAU8K3Y3"/>
<accession>A0AAU8K3Y3</accession>